<evidence type="ECO:0000256" key="6">
    <source>
        <dbReference type="ARBA" id="ARBA00022190"/>
    </source>
</evidence>
<dbReference type="GO" id="GO:0018577">
    <property type="term" value="F:catechol 2,3-dioxygenase activity"/>
    <property type="evidence" value="ECO:0007669"/>
    <property type="project" value="UniProtKB-EC"/>
</dbReference>
<evidence type="ECO:0000256" key="7">
    <source>
        <dbReference type="ARBA" id="ARBA00022723"/>
    </source>
</evidence>
<evidence type="ECO:0000256" key="8">
    <source>
        <dbReference type="ARBA" id="ARBA00022737"/>
    </source>
</evidence>
<name>A0ABT3HFJ7_9HYPH</name>
<dbReference type="PROSITE" id="PS51819">
    <property type="entry name" value="VOC"/>
    <property type="match status" value="2"/>
</dbReference>
<evidence type="ECO:0000256" key="12">
    <source>
        <dbReference type="ARBA" id="ARBA00023004"/>
    </source>
</evidence>
<evidence type="ECO:0000313" key="17">
    <source>
        <dbReference type="EMBL" id="MCW2309119.1"/>
    </source>
</evidence>
<dbReference type="InterPro" id="IPR054560">
    <property type="entry name" value="XylE-like_N"/>
</dbReference>
<accession>A0ABT3HFJ7</accession>
<reference evidence="18" key="1">
    <citation type="submission" date="2023-07" db="EMBL/GenBank/DDBJ databases">
        <title>Genome sequencing of Purple Non-Sulfur Bacteria from various extreme environments.</title>
        <authorList>
            <person name="Mayer M."/>
        </authorList>
    </citation>
    <scope>NUCLEOTIDE SEQUENCE [LARGE SCALE GENOMIC DNA]</scope>
    <source>
        <strain evidence="18">DSM 17935</strain>
    </source>
</reference>
<evidence type="ECO:0000256" key="15">
    <source>
        <dbReference type="RuleBase" id="RU000683"/>
    </source>
</evidence>
<comment type="similarity">
    <text evidence="3 15">Belongs to the extradiol ring-cleavage dioxygenase family.</text>
</comment>
<evidence type="ECO:0000256" key="11">
    <source>
        <dbReference type="ARBA" id="ARBA00023002"/>
    </source>
</evidence>
<dbReference type="Gene3D" id="3.10.180.10">
    <property type="entry name" value="2,3-Dihydroxybiphenyl 1,2-Dioxygenase, domain 1"/>
    <property type="match status" value="2"/>
</dbReference>
<comment type="cofactor">
    <cofactor evidence="2 15">
        <name>Fe(2+)</name>
        <dbReference type="ChEBI" id="CHEBI:29033"/>
    </cofactor>
</comment>
<proteinExistence type="inferred from homology"/>
<keyword evidence="10 15" id="KW-0223">Dioxygenase</keyword>
<dbReference type="NCBIfam" id="TIGR03211">
    <property type="entry name" value="catechol_2_3"/>
    <property type="match status" value="1"/>
</dbReference>
<evidence type="ECO:0000256" key="2">
    <source>
        <dbReference type="ARBA" id="ARBA00001954"/>
    </source>
</evidence>
<evidence type="ECO:0000256" key="14">
    <source>
        <dbReference type="ARBA" id="ARBA00031146"/>
    </source>
</evidence>
<organism evidence="17 18">
    <name type="scientific">Rhodobium gokarnense</name>
    <dbReference type="NCBI Taxonomy" id="364296"/>
    <lineage>
        <taxon>Bacteria</taxon>
        <taxon>Pseudomonadati</taxon>
        <taxon>Pseudomonadota</taxon>
        <taxon>Alphaproteobacteria</taxon>
        <taxon>Hyphomicrobiales</taxon>
        <taxon>Rhodobiaceae</taxon>
        <taxon>Rhodobium</taxon>
    </lineage>
</organism>
<dbReference type="InterPro" id="IPR051332">
    <property type="entry name" value="Fosfomycin_Res_Enzymes"/>
</dbReference>
<evidence type="ECO:0000256" key="9">
    <source>
        <dbReference type="ARBA" id="ARBA00022797"/>
    </source>
</evidence>
<keyword evidence="9 15" id="KW-0058">Aromatic hydrocarbons catabolism</keyword>
<dbReference type="RefSeq" id="WP_264602705.1">
    <property type="nucleotide sequence ID" value="NZ_JAOQNS010000010.1"/>
</dbReference>
<evidence type="ECO:0000313" key="18">
    <source>
        <dbReference type="Proteomes" id="UP001209755"/>
    </source>
</evidence>
<evidence type="ECO:0000256" key="3">
    <source>
        <dbReference type="ARBA" id="ARBA00008784"/>
    </source>
</evidence>
<evidence type="ECO:0000256" key="5">
    <source>
        <dbReference type="ARBA" id="ARBA00013117"/>
    </source>
</evidence>
<dbReference type="SUPFAM" id="SSF54593">
    <property type="entry name" value="Glyoxalase/Bleomycin resistance protein/Dihydroxybiphenyl dioxygenase"/>
    <property type="match status" value="1"/>
</dbReference>
<feature type="domain" description="VOC" evidence="16">
    <location>
        <begin position="150"/>
        <end position="268"/>
    </location>
</feature>
<evidence type="ECO:0000256" key="13">
    <source>
        <dbReference type="ARBA" id="ARBA00030369"/>
    </source>
</evidence>
<dbReference type="Pfam" id="PF00903">
    <property type="entry name" value="Glyoxalase"/>
    <property type="match status" value="1"/>
</dbReference>
<keyword evidence="12 15" id="KW-0408">Iron</keyword>
<dbReference type="PROSITE" id="PS00082">
    <property type="entry name" value="EXTRADIOL_DIOXYGENAS"/>
    <property type="match status" value="1"/>
</dbReference>
<evidence type="ECO:0000256" key="10">
    <source>
        <dbReference type="ARBA" id="ARBA00022964"/>
    </source>
</evidence>
<evidence type="ECO:0000256" key="1">
    <source>
        <dbReference type="ARBA" id="ARBA00000163"/>
    </source>
</evidence>
<keyword evidence="11 15" id="KW-0560">Oxidoreductase</keyword>
<dbReference type="EMBL" id="JAOQNS010000010">
    <property type="protein sequence ID" value="MCW2309119.1"/>
    <property type="molecule type" value="Genomic_DNA"/>
</dbReference>
<keyword evidence="8" id="KW-0677">Repeat</keyword>
<dbReference type="InterPro" id="IPR017624">
    <property type="entry name" value="Catechol_2-3_dOase"/>
</dbReference>
<dbReference type="PANTHER" id="PTHR36113:SF6">
    <property type="entry name" value="FOSFOMYCIN RESISTANCE PROTEIN FOSX"/>
    <property type="match status" value="1"/>
</dbReference>
<comment type="subunit">
    <text evidence="4">Homotetramer.</text>
</comment>
<gene>
    <name evidence="17" type="ORF">M2319_003470</name>
</gene>
<dbReference type="InterPro" id="IPR000486">
    <property type="entry name" value="Xdiol_ring_cleave_dOase_1/2"/>
</dbReference>
<evidence type="ECO:0000259" key="16">
    <source>
        <dbReference type="PROSITE" id="PS51819"/>
    </source>
</evidence>
<dbReference type="Pfam" id="PF22247">
    <property type="entry name" value="Diox-like_N"/>
    <property type="match status" value="1"/>
</dbReference>
<comment type="catalytic activity">
    <reaction evidence="1">
        <text>catechol + O2 = (2Z,4E)-2-hydroxy-6-oxohexa-2,4-dienoate + H(+)</text>
        <dbReference type="Rhea" id="RHEA:17337"/>
        <dbReference type="ChEBI" id="CHEBI:15378"/>
        <dbReference type="ChEBI" id="CHEBI:15379"/>
        <dbReference type="ChEBI" id="CHEBI:18135"/>
        <dbReference type="ChEBI" id="CHEBI:71198"/>
        <dbReference type="EC" id="1.13.11.2"/>
    </reaction>
</comment>
<dbReference type="EC" id="1.13.11.2" evidence="5"/>
<sequence length="306" mass="34521">MALKGILRPGFIQLRVLDMDEALTHYIDRVGLNEVSRSDDGRVFLKGWDEFDRHSFILREADQAGIDLMAFKVDSDASLDDFTKRLNDYGVATDEVPAGEQPGVGRRIGFTIPSGHRIELYADIEMSATHPAIENPMIWPVEPRGMKATRFDHALLYGPNLDQVLDLFTNVLDFSLAEYVDTPDGKLAIWLTVSNKAHDIAFVNHAEPGKFHHAAFFLESWNDVGHAADIMTHYNISRDVGPTRHGITRGQTIYFFDPSGNRNEVYAGGYTYYPDNPTRRWSADQVGRGIFYYEGELNEAFLSVLT</sequence>
<dbReference type="Proteomes" id="UP001209755">
    <property type="component" value="Unassembled WGS sequence"/>
</dbReference>
<evidence type="ECO:0000256" key="4">
    <source>
        <dbReference type="ARBA" id="ARBA00011881"/>
    </source>
</evidence>
<dbReference type="PANTHER" id="PTHR36113">
    <property type="entry name" value="LYASE, PUTATIVE-RELATED-RELATED"/>
    <property type="match status" value="1"/>
</dbReference>
<dbReference type="InterPro" id="IPR037523">
    <property type="entry name" value="VOC_core"/>
</dbReference>
<keyword evidence="18" id="KW-1185">Reference proteome</keyword>
<keyword evidence="7" id="KW-0479">Metal-binding</keyword>
<dbReference type="InterPro" id="IPR004360">
    <property type="entry name" value="Glyas_Fos-R_dOase_dom"/>
</dbReference>
<protein>
    <recommendedName>
        <fullName evidence="6">Metapyrocatechase</fullName>
        <ecNumber evidence="5">1.13.11.2</ecNumber>
    </recommendedName>
    <alternativeName>
        <fullName evidence="14">CatO2ase</fullName>
    </alternativeName>
    <alternativeName>
        <fullName evidence="13">Catechol 2,3-dioxygenase</fullName>
    </alternativeName>
</protein>
<feature type="domain" description="VOC" evidence="16">
    <location>
        <begin position="8"/>
        <end position="123"/>
    </location>
</feature>
<dbReference type="InterPro" id="IPR029068">
    <property type="entry name" value="Glyas_Bleomycin-R_OHBP_Dase"/>
</dbReference>
<comment type="caution">
    <text evidence="17">The sequence shown here is derived from an EMBL/GenBank/DDBJ whole genome shotgun (WGS) entry which is preliminary data.</text>
</comment>